<organism evidence="1 2">
    <name type="scientific">Haloarcula marismortui ATCC 33799</name>
    <dbReference type="NCBI Taxonomy" id="662475"/>
    <lineage>
        <taxon>Archaea</taxon>
        <taxon>Methanobacteriati</taxon>
        <taxon>Methanobacteriota</taxon>
        <taxon>Stenosarchaea group</taxon>
        <taxon>Halobacteria</taxon>
        <taxon>Halobacteriales</taxon>
        <taxon>Haloarculaceae</taxon>
        <taxon>Haloarcula</taxon>
    </lineage>
</organism>
<proteinExistence type="predicted"/>
<reference evidence="1 2" key="1">
    <citation type="journal article" date="2014" name="PLoS Genet.">
        <title>Phylogenetically driven sequencing of extremely halophilic archaea reveals strategies for static and dynamic osmo-response.</title>
        <authorList>
            <person name="Becker E.A."/>
            <person name="Seitzer P.M."/>
            <person name="Tritt A."/>
            <person name="Larsen D."/>
            <person name="Krusor M."/>
            <person name="Yao A.I."/>
            <person name="Wu D."/>
            <person name="Madern D."/>
            <person name="Eisen J.A."/>
            <person name="Darling A.E."/>
            <person name="Facciotti M.T."/>
        </authorList>
    </citation>
    <scope>NUCLEOTIDE SEQUENCE [LARGE SCALE GENOMIC DNA]</scope>
    <source>
        <strain evidence="1 2">ATCC 33799</strain>
    </source>
</reference>
<comment type="caution">
    <text evidence="1">The sequence shown here is derived from an EMBL/GenBank/DDBJ whole genome shotgun (WGS) entry which is preliminary data.</text>
</comment>
<dbReference type="RefSeq" id="WP_007189927.1">
    <property type="nucleotide sequence ID" value="NZ_AOLS01000078.1"/>
</dbReference>
<sequence>MPESPTADTSASEQLSYRLRKWVLQRATSMTDADQHQRIAEGNWDVLLVLDACRLDICRDDVDWPVEVTTPANCTPDWLAAAADRGLFAGKAVLTANPQFKKFEFEADSIEHFWQSHWDERCQTVLPGPVLNRVTEHVSRDSTPVIAHLQQPH</sequence>
<dbReference type="EMBL" id="AOLS01000078">
    <property type="protein sequence ID" value="EMA14315.1"/>
    <property type="molecule type" value="Genomic_DNA"/>
</dbReference>
<protein>
    <submittedName>
        <fullName evidence="1">Uncharacterized protein</fullName>
    </submittedName>
</protein>
<gene>
    <name evidence="1" type="ORF">C435_16003</name>
</gene>
<dbReference type="AlphaFoldDB" id="M0K375"/>
<dbReference type="PATRIC" id="fig|662475.6.peg.3131"/>
<dbReference type="Proteomes" id="UP000011687">
    <property type="component" value="Unassembled WGS sequence"/>
</dbReference>
<evidence type="ECO:0000313" key="1">
    <source>
        <dbReference type="EMBL" id="EMA14315.1"/>
    </source>
</evidence>
<name>M0K375_9EURY</name>
<keyword evidence="2" id="KW-1185">Reference proteome</keyword>
<evidence type="ECO:0000313" key="2">
    <source>
        <dbReference type="Proteomes" id="UP000011687"/>
    </source>
</evidence>
<accession>M0K375</accession>